<keyword evidence="4" id="KW-0809">Transit peptide</keyword>
<dbReference type="Proteomes" id="UP000191144">
    <property type="component" value="Chromosome G"/>
</dbReference>
<proteinExistence type="inferred from homology"/>
<gene>
    <name evidence="7" type="ORF">LAME_0G17920G</name>
</gene>
<evidence type="ECO:0000259" key="6">
    <source>
        <dbReference type="Pfam" id="PF16035"/>
    </source>
</evidence>
<dbReference type="AlphaFoldDB" id="A0A1G4KBN3"/>
<dbReference type="InterPro" id="IPR016087">
    <property type="entry name" value="Chalcone_isomerase"/>
</dbReference>
<keyword evidence="8" id="KW-1185">Reference proteome</keyword>
<organism evidence="7 8">
    <name type="scientific">Lachancea meyersii CBS 8951</name>
    <dbReference type="NCBI Taxonomy" id="1266667"/>
    <lineage>
        <taxon>Eukaryota</taxon>
        <taxon>Fungi</taxon>
        <taxon>Dikarya</taxon>
        <taxon>Ascomycota</taxon>
        <taxon>Saccharomycotina</taxon>
        <taxon>Saccharomycetes</taxon>
        <taxon>Saccharomycetales</taxon>
        <taxon>Saccharomycetaceae</taxon>
        <taxon>Lachancea</taxon>
    </lineage>
</organism>
<dbReference type="InterPro" id="IPR036298">
    <property type="entry name" value="Chalcone_isomerase_sf"/>
</dbReference>
<evidence type="ECO:0000256" key="4">
    <source>
        <dbReference type="ARBA" id="ARBA00022946"/>
    </source>
</evidence>
<evidence type="ECO:0000256" key="1">
    <source>
        <dbReference type="ARBA" id="ARBA00004173"/>
    </source>
</evidence>
<dbReference type="GO" id="GO:0016872">
    <property type="term" value="F:intramolecular lyase activity"/>
    <property type="evidence" value="ECO:0007669"/>
    <property type="project" value="InterPro"/>
</dbReference>
<dbReference type="OrthoDB" id="18193at2759"/>
<dbReference type="Gene3D" id="3.50.70.10">
    <property type="match status" value="1"/>
</dbReference>
<comment type="subcellular location">
    <subcellularLocation>
        <location evidence="1">Mitochondrion</location>
    </subcellularLocation>
</comment>
<dbReference type="EMBL" id="LT598484">
    <property type="protein sequence ID" value="SCV01697.1"/>
    <property type="molecule type" value="Genomic_DNA"/>
</dbReference>
<dbReference type="PANTHER" id="PTHR47284:SF3">
    <property type="entry name" value="FATTY-ACID-BINDING PROTEIN 2"/>
    <property type="match status" value="1"/>
</dbReference>
<dbReference type="PANTHER" id="PTHR47284">
    <property type="entry name" value="FATTY-ACID-BINDING PROTEIN 2"/>
    <property type="match status" value="1"/>
</dbReference>
<keyword evidence="5" id="KW-0496">Mitochondrion</keyword>
<evidence type="ECO:0000313" key="8">
    <source>
        <dbReference type="Proteomes" id="UP000191144"/>
    </source>
</evidence>
<sequence length="310" mass="34083">MFSSVKRVPIARHLRCSRVILRRGFGSEHSVRSRYLASPLLPSPVTLLGLGTGLASLGYFAWQSQLIGNDANLKEDISASVEVDKAVSPFPTKLGPPEFPLTIPYTLLGFGVRSVTFVNFKVYGLGLYVANEDLPLISKIFSTNYLSLAFVDTDNSKDHSENVEQALQDPVKSRALIGSLIDGGVRMMAKITPIRNTDFNHLKEGLVKSILNHPDAKNNQEVVSRGIRELKDAFTRKGVVPKNDDLLIELQANGSLQLSYRSRKSSESILLGRVDEPMIGRLLFSQYLSGPKPLSGAARESFVSKIKTLV</sequence>
<name>A0A1G4KBN3_9SACH</name>
<dbReference type="GO" id="GO:0005739">
    <property type="term" value="C:mitochondrion"/>
    <property type="evidence" value="ECO:0007669"/>
    <property type="project" value="UniProtKB-SubCell"/>
</dbReference>
<accession>A0A1G4KBN3</accession>
<feature type="domain" description="Chalcone isomerase" evidence="6">
    <location>
        <begin position="105"/>
        <end position="303"/>
    </location>
</feature>
<protein>
    <recommendedName>
        <fullName evidence="3">Altered inheritance of mitochondria protein 18, mitochondrial</fullName>
    </recommendedName>
</protein>
<reference evidence="8" key="1">
    <citation type="submission" date="2016-03" db="EMBL/GenBank/DDBJ databases">
        <authorList>
            <person name="Devillers Hugo."/>
        </authorList>
    </citation>
    <scope>NUCLEOTIDE SEQUENCE [LARGE SCALE GENOMIC DNA]</scope>
</reference>
<evidence type="ECO:0000313" key="7">
    <source>
        <dbReference type="EMBL" id="SCV01697.1"/>
    </source>
</evidence>
<dbReference type="SUPFAM" id="SSF54626">
    <property type="entry name" value="Chalcone isomerase"/>
    <property type="match status" value="1"/>
</dbReference>
<dbReference type="InterPro" id="IPR016088">
    <property type="entry name" value="Chalcone_isomerase_3-sand"/>
</dbReference>
<comment type="similarity">
    <text evidence="2">Belongs to the AIM18/AIM46 family.</text>
</comment>
<evidence type="ECO:0000256" key="3">
    <source>
        <dbReference type="ARBA" id="ARBA00018755"/>
    </source>
</evidence>
<evidence type="ECO:0000256" key="2">
    <source>
        <dbReference type="ARBA" id="ARBA00009111"/>
    </source>
</evidence>
<evidence type="ECO:0000256" key="5">
    <source>
        <dbReference type="ARBA" id="ARBA00023128"/>
    </source>
</evidence>
<dbReference type="Pfam" id="PF16035">
    <property type="entry name" value="Chalcone_2"/>
    <property type="match status" value="1"/>
</dbReference>